<evidence type="ECO:0000313" key="7">
    <source>
        <dbReference type="EMBL" id="MFD2547798.1"/>
    </source>
</evidence>
<name>A0ABW5KHI8_9SPHI</name>
<protein>
    <submittedName>
        <fullName evidence="7">EamA family transporter</fullName>
    </submittedName>
</protein>
<reference evidence="8" key="1">
    <citation type="journal article" date="2019" name="Int. J. Syst. Evol. Microbiol.">
        <title>The Global Catalogue of Microorganisms (GCM) 10K type strain sequencing project: providing services to taxonomists for standard genome sequencing and annotation.</title>
        <authorList>
            <consortium name="The Broad Institute Genomics Platform"/>
            <consortium name="The Broad Institute Genome Sequencing Center for Infectious Disease"/>
            <person name="Wu L."/>
            <person name="Ma J."/>
        </authorList>
    </citation>
    <scope>NUCLEOTIDE SEQUENCE [LARGE SCALE GENOMIC DNA]</scope>
    <source>
        <strain evidence="8">KCTC 42662</strain>
    </source>
</reference>
<dbReference type="Proteomes" id="UP001597545">
    <property type="component" value="Unassembled WGS sequence"/>
</dbReference>
<evidence type="ECO:0000256" key="3">
    <source>
        <dbReference type="ARBA" id="ARBA00022989"/>
    </source>
</evidence>
<feature type="transmembrane region" description="Helical" evidence="5">
    <location>
        <begin position="33"/>
        <end position="52"/>
    </location>
</feature>
<organism evidence="7 8">
    <name type="scientific">Sphingobacterium suaedae</name>
    <dbReference type="NCBI Taxonomy" id="1686402"/>
    <lineage>
        <taxon>Bacteria</taxon>
        <taxon>Pseudomonadati</taxon>
        <taxon>Bacteroidota</taxon>
        <taxon>Sphingobacteriia</taxon>
        <taxon>Sphingobacteriales</taxon>
        <taxon>Sphingobacteriaceae</taxon>
        <taxon>Sphingobacterium</taxon>
    </lineage>
</organism>
<feature type="transmembrane region" description="Helical" evidence="5">
    <location>
        <begin position="120"/>
        <end position="137"/>
    </location>
</feature>
<gene>
    <name evidence="7" type="ORF">ACFSR5_09095</name>
</gene>
<keyword evidence="3 5" id="KW-1133">Transmembrane helix</keyword>
<dbReference type="SUPFAM" id="SSF103481">
    <property type="entry name" value="Multidrug resistance efflux transporter EmrE"/>
    <property type="match status" value="2"/>
</dbReference>
<feature type="transmembrane region" description="Helical" evidence="5">
    <location>
        <begin position="6"/>
        <end position="26"/>
    </location>
</feature>
<keyword evidence="2 5" id="KW-0812">Transmembrane</keyword>
<dbReference type="PANTHER" id="PTHR32322">
    <property type="entry name" value="INNER MEMBRANE TRANSPORTER"/>
    <property type="match status" value="1"/>
</dbReference>
<feature type="transmembrane region" description="Helical" evidence="5">
    <location>
        <begin position="243"/>
        <end position="264"/>
    </location>
</feature>
<dbReference type="RefSeq" id="WP_380902898.1">
    <property type="nucleotide sequence ID" value="NZ_JBHUEG010000007.1"/>
</dbReference>
<evidence type="ECO:0000256" key="5">
    <source>
        <dbReference type="SAM" id="Phobius"/>
    </source>
</evidence>
<dbReference type="InterPro" id="IPR037185">
    <property type="entry name" value="EmrE-like"/>
</dbReference>
<comment type="subcellular location">
    <subcellularLocation>
        <location evidence="1">Membrane</location>
        <topology evidence="1">Multi-pass membrane protein</topology>
    </subcellularLocation>
</comment>
<feature type="transmembrane region" description="Helical" evidence="5">
    <location>
        <begin position="97"/>
        <end position="114"/>
    </location>
</feature>
<dbReference type="Pfam" id="PF00892">
    <property type="entry name" value="EamA"/>
    <property type="match status" value="1"/>
</dbReference>
<feature type="transmembrane region" description="Helical" evidence="5">
    <location>
        <begin position="179"/>
        <end position="198"/>
    </location>
</feature>
<evidence type="ECO:0000313" key="8">
    <source>
        <dbReference type="Proteomes" id="UP001597545"/>
    </source>
</evidence>
<accession>A0ABW5KHI8</accession>
<dbReference type="PANTHER" id="PTHR32322:SF9">
    <property type="entry name" value="AMINO-ACID METABOLITE EFFLUX PUMP-RELATED"/>
    <property type="match status" value="1"/>
</dbReference>
<evidence type="ECO:0000256" key="2">
    <source>
        <dbReference type="ARBA" id="ARBA00022692"/>
    </source>
</evidence>
<proteinExistence type="predicted"/>
<dbReference type="InterPro" id="IPR000620">
    <property type="entry name" value="EamA_dom"/>
</dbReference>
<keyword evidence="8" id="KW-1185">Reference proteome</keyword>
<feature type="transmembrane region" description="Helical" evidence="5">
    <location>
        <begin position="210"/>
        <end position="231"/>
    </location>
</feature>
<sequence length="289" mass="32280">MEEIGMLYVIISVVCSVAVSVILRLARKDGVQHLHLVVWNYPVATLATLLFLRPPMASVPIIELPWWIYVGLAFLLPTIFLCIAYAIQYSGIVRTEIAQRLSLFVPLLAAYFIFQEKMHAAKLLGITMGVLAILMSISWRKGRSGTGETWRYALAVFLGMGIIDILFKKMAVYDGVPYGFSMLMVFILSMVVAFAFLLHRIVQKGERLEIRAVLWGILLGIFNFGNILFYMKAHRALSESPSMVFTGMNIGVILLGALVGTRFFGERLTAWNKLGLVLAIISVLIIAFL</sequence>
<evidence type="ECO:0000256" key="1">
    <source>
        <dbReference type="ARBA" id="ARBA00004141"/>
    </source>
</evidence>
<feature type="transmembrane region" description="Helical" evidence="5">
    <location>
        <begin position="64"/>
        <end position="85"/>
    </location>
</feature>
<comment type="caution">
    <text evidence="7">The sequence shown here is derived from an EMBL/GenBank/DDBJ whole genome shotgun (WGS) entry which is preliminary data.</text>
</comment>
<feature type="domain" description="EamA" evidence="6">
    <location>
        <begin position="4"/>
        <end position="136"/>
    </location>
</feature>
<dbReference type="Gene3D" id="1.10.3730.20">
    <property type="match status" value="1"/>
</dbReference>
<dbReference type="EMBL" id="JBHULR010000003">
    <property type="protein sequence ID" value="MFD2547798.1"/>
    <property type="molecule type" value="Genomic_DNA"/>
</dbReference>
<evidence type="ECO:0000256" key="4">
    <source>
        <dbReference type="ARBA" id="ARBA00023136"/>
    </source>
</evidence>
<dbReference type="InterPro" id="IPR050638">
    <property type="entry name" value="AA-Vitamin_Transporters"/>
</dbReference>
<feature type="transmembrane region" description="Helical" evidence="5">
    <location>
        <begin position="149"/>
        <end position="167"/>
    </location>
</feature>
<keyword evidence="4 5" id="KW-0472">Membrane</keyword>
<feature type="transmembrane region" description="Helical" evidence="5">
    <location>
        <begin position="271"/>
        <end position="288"/>
    </location>
</feature>
<evidence type="ECO:0000259" key="6">
    <source>
        <dbReference type="Pfam" id="PF00892"/>
    </source>
</evidence>